<comment type="caution">
    <text evidence="1">The sequence shown here is derived from an EMBL/GenBank/DDBJ whole genome shotgun (WGS) entry which is preliminary data.</text>
</comment>
<protein>
    <submittedName>
        <fullName evidence="1">Uncharacterized protein</fullName>
    </submittedName>
</protein>
<dbReference type="Proteomes" id="UP001165960">
    <property type="component" value="Unassembled WGS sequence"/>
</dbReference>
<gene>
    <name evidence="1" type="ORF">DSO57_1028670</name>
</gene>
<organism evidence="1 2">
    <name type="scientific">Entomophthora muscae</name>
    <dbReference type="NCBI Taxonomy" id="34485"/>
    <lineage>
        <taxon>Eukaryota</taxon>
        <taxon>Fungi</taxon>
        <taxon>Fungi incertae sedis</taxon>
        <taxon>Zoopagomycota</taxon>
        <taxon>Entomophthoromycotina</taxon>
        <taxon>Entomophthoromycetes</taxon>
        <taxon>Entomophthorales</taxon>
        <taxon>Entomophthoraceae</taxon>
        <taxon>Entomophthora</taxon>
    </lineage>
</organism>
<keyword evidence="2" id="KW-1185">Reference proteome</keyword>
<proteinExistence type="predicted"/>
<evidence type="ECO:0000313" key="2">
    <source>
        <dbReference type="Proteomes" id="UP001165960"/>
    </source>
</evidence>
<name>A0ACC2S3H0_9FUNG</name>
<dbReference type="EMBL" id="QTSX02005863">
    <property type="protein sequence ID" value="KAJ9056850.1"/>
    <property type="molecule type" value="Genomic_DNA"/>
</dbReference>
<evidence type="ECO:0000313" key="1">
    <source>
        <dbReference type="EMBL" id="KAJ9056850.1"/>
    </source>
</evidence>
<sequence>MHLLCATVVVAPAVLTQEGDKEFNSDTALTQLVQGAQAARVQSINSWVPKQTRSPSKVTTTKTVRNKEVELTLYVFDSVYRQYLVPSAILEKVKLVLDTSYEPYASNGNQEEDKKPEFYRTDERQLVLKKVAAFYNKSVTLILNIIPVDVIVTAYEGQKNNKCEAGELPPEAGRHRQKNFPNGGEWVDTAKSLA</sequence>
<reference evidence="1" key="1">
    <citation type="submission" date="2022-04" db="EMBL/GenBank/DDBJ databases">
        <title>Genome of the entomopathogenic fungus Entomophthora muscae.</title>
        <authorList>
            <person name="Elya C."/>
            <person name="Lovett B.R."/>
            <person name="Lee E."/>
            <person name="Macias A.M."/>
            <person name="Hajek A.E."/>
            <person name="De Bivort B.L."/>
            <person name="Kasson M.T."/>
            <person name="De Fine Licht H.H."/>
            <person name="Stajich J.E."/>
        </authorList>
    </citation>
    <scope>NUCLEOTIDE SEQUENCE</scope>
    <source>
        <strain evidence="1">Berkeley</strain>
    </source>
</reference>
<accession>A0ACC2S3H0</accession>